<dbReference type="CDD" id="cd02440">
    <property type="entry name" value="AdoMet_MTases"/>
    <property type="match status" value="1"/>
</dbReference>
<evidence type="ECO:0000313" key="3">
    <source>
        <dbReference type="Proteomes" id="UP000267003"/>
    </source>
</evidence>
<dbReference type="GO" id="GO:0008168">
    <property type="term" value="F:methyltransferase activity"/>
    <property type="evidence" value="ECO:0007669"/>
    <property type="project" value="UniProtKB-KW"/>
</dbReference>
<dbReference type="Gene3D" id="3.40.50.150">
    <property type="entry name" value="Vaccinia Virus protein VP39"/>
    <property type="match status" value="1"/>
</dbReference>
<comment type="caution">
    <text evidence="2">The sequence shown here is derived from an EMBL/GenBank/DDBJ whole genome shotgun (WGS) entry which is preliminary data.</text>
</comment>
<evidence type="ECO:0000256" key="1">
    <source>
        <dbReference type="SAM" id="MobiDB-lite"/>
    </source>
</evidence>
<keyword evidence="2" id="KW-0808">Transferase</keyword>
<dbReference type="SUPFAM" id="SSF53335">
    <property type="entry name" value="S-adenosyl-L-methionine-dependent methyltransferases"/>
    <property type="match status" value="1"/>
</dbReference>
<dbReference type="InterPro" id="IPR029063">
    <property type="entry name" value="SAM-dependent_MTases_sf"/>
</dbReference>
<dbReference type="OrthoDB" id="5395564at2"/>
<keyword evidence="2" id="KW-0489">Methyltransferase</keyword>
<dbReference type="Pfam" id="PF13489">
    <property type="entry name" value="Methyltransf_23"/>
    <property type="match status" value="1"/>
</dbReference>
<feature type="compositionally biased region" description="Low complexity" evidence="1">
    <location>
        <begin position="41"/>
        <end position="53"/>
    </location>
</feature>
<protein>
    <submittedName>
        <fullName evidence="2">SAM-dependent methyltransferase</fullName>
    </submittedName>
</protein>
<evidence type="ECO:0000313" key="2">
    <source>
        <dbReference type="EMBL" id="RKH68603.1"/>
    </source>
</evidence>
<reference evidence="3" key="1">
    <citation type="submission" date="2018-09" db="EMBL/GenBank/DDBJ databases">
        <authorList>
            <person name="Livingstone P.G."/>
            <person name="Whitworth D.E."/>
        </authorList>
    </citation>
    <scope>NUCLEOTIDE SEQUENCE [LARGE SCALE GENOMIC DNA]</scope>
    <source>
        <strain evidence="3">AB050A</strain>
    </source>
</reference>
<dbReference type="GO" id="GO:0032259">
    <property type="term" value="P:methylation"/>
    <property type="evidence" value="ECO:0007669"/>
    <property type="project" value="UniProtKB-KW"/>
</dbReference>
<name>A0A3A8QIR8_9BACT</name>
<sequence>MLLSQIKALLPPAVKAAVRSQLHQGLTRTENQLASLRSRWSPSAPVEPSSPAAVAPPPPAPTPPPITRELIAAQYLRGEGLEIGALSNPTKLPAGARARYVDVAPIDVLRARFPEVANLIVTPDVVDNGEELGTVAPDSQDFVIANHVLEHCEDPIGTLKNFIRVLKPGGIIFMAIPDKRFTFDLPRELTPAAHVVEDHLKGPEVSRRAHYDEWLRVIDRKEGEELARETERFLRDRTNIHFHVWTFNEMFEVFTAARNQVGLPFDIKMAFLDPPCLEAVWILEVTKPRA</sequence>
<dbReference type="AlphaFoldDB" id="A0A3A8QIR8"/>
<gene>
    <name evidence="2" type="ORF">D7W81_12180</name>
</gene>
<feature type="region of interest" description="Disordered" evidence="1">
    <location>
        <begin position="35"/>
        <end position="66"/>
    </location>
</feature>
<dbReference type="RefSeq" id="WP_120555531.1">
    <property type="nucleotide sequence ID" value="NZ_RAWK01000060.1"/>
</dbReference>
<dbReference type="Proteomes" id="UP000267003">
    <property type="component" value="Unassembled WGS sequence"/>
</dbReference>
<keyword evidence="3" id="KW-1185">Reference proteome</keyword>
<proteinExistence type="predicted"/>
<accession>A0A3A8QIR8</accession>
<dbReference type="EMBL" id="RAWK01000060">
    <property type="protein sequence ID" value="RKH68603.1"/>
    <property type="molecule type" value="Genomic_DNA"/>
</dbReference>
<organism evidence="2 3">
    <name type="scientific">Corallococcus aberystwythensis</name>
    <dbReference type="NCBI Taxonomy" id="2316722"/>
    <lineage>
        <taxon>Bacteria</taxon>
        <taxon>Pseudomonadati</taxon>
        <taxon>Myxococcota</taxon>
        <taxon>Myxococcia</taxon>
        <taxon>Myxococcales</taxon>
        <taxon>Cystobacterineae</taxon>
        <taxon>Myxococcaceae</taxon>
        <taxon>Corallococcus</taxon>
    </lineage>
</organism>
<feature type="compositionally biased region" description="Pro residues" evidence="1">
    <location>
        <begin position="54"/>
        <end position="66"/>
    </location>
</feature>